<protein>
    <submittedName>
        <fullName evidence="2">Uncharacterized protein</fullName>
    </submittedName>
</protein>
<evidence type="ECO:0000313" key="2">
    <source>
        <dbReference type="EMBL" id="RDY01645.1"/>
    </source>
</evidence>
<accession>A0A371HFU2</accession>
<reference evidence="2" key="1">
    <citation type="submission" date="2018-05" db="EMBL/GenBank/DDBJ databases">
        <title>Draft genome of Mucuna pruriens seed.</title>
        <authorList>
            <person name="Nnadi N.E."/>
            <person name="Vos R."/>
            <person name="Hasami M.H."/>
            <person name="Devisetty U.K."/>
            <person name="Aguiy J.C."/>
        </authorList>
    </citation>
    <scope>NUCLEOTIDE SEQUENCE [LARGE SCALE GENOMIC DNA]</scope>
    <source>
        <strain evidence="2">JCA_2017</strain>
    </source>
</reference>
<organism evidence="2 3">
    <name type="scientific">Mucuna pruriens</name>
    <name type="common">Velvet bean</name>
    <name type="synonym">Dolichos pruriens</name>
    <dbReference type="NCBI Taxonomy" id="157652"/>
    <lineage>
        <taxon>Eukaryota</taxon>
        <taxon>Viridiplantae</taxon>
        <taxon>Streptophyta</taxon>
        <taxon>Embryophyta</taxon>
        <taxon>Tracheophyta</taxon>
        <taxon>Spermatophyta</taxon>
        <taxon>Magnoliopsida</taxon>
        <taxon>eudicotyledons</taxon>
        <taxon>Gunneridae</taxon>
        <taxon>Pentapetalae</taxon>
        <taxon>rosids</taxon>
        <taxon>fabids</taxon>
        <taxon>Fabales</taxon>
        <taxon>Fabaceae</taxon>
        <taxon>Papilionoideae</taxon>
        <taxon>50 kb inversion clade</taxon>
        <taxon>NPAAA clade</taxon>
        <taxon>indigoferoid/millettioid clade</taxon>
        <taxon>Phaseoleae</taxon>
        <taxon>Mucuna</taxon>
    </lineage>
</organism>
<dbReference type="Proteomes" id="UP000257109">
    <property type="component" value="Unassembled WGS sequence"/>
</dbReference>
<evidence type="ECO:0000256" key="1">
    <source>
        <dbReference type="SAM" id="MobiDB-lite"/>
    </source>
</evidence>
<keyword evidence="3" id="KW-1185">Reference proteome</keyword>
<gene>
    <name evidence="2" type="ORF">CR513_15007</name>
</gene>
<feature type="region of interest" description="Disordered" evidence="1">
    <location>
        <begin position="1"/>
        <end position="22"/>
    </location>
</feature>
<sequence>MDMALEGSGAHKRGRSDVCTAAPGEGERRSVILEVLTESVPVTALLVLVAAAAGDGSGGRSKVNCFDSLCVCLGIVYLGRCCSRVPKTVTRVRSVREMKKLL</sequence>
<feature type="non-terminal residue" evidence="2">
    <location>
        <position position="1"/>
    </location>
</feature>
<comment type="caution">
    <text evidence="2">The sequence shown here is derived from an EMBL/GenBank/DDBJ whole genome shotgun (WGS) entry which is preliminary data.</text>
</comment>
<evidence type="ECO:0000313" key="3">
    <source>
        <dbReference type="Proteomes" id="UP000257109"/>
    </source>
</evidence>
<dbReference type="AlphaFoldDB" id="A0A371HFU2"/>
<dbReference type="EMBL" id="QJKJ01002715">
    <property type="protein sequence ID" value="RDY01645.1"/>
    <property type="molecule type" value="Genomic_DNA"/>
</dbReference>
<name>A0A371HFU2_MUCPR</name>
<proteinExistence type="predicted"/>